<proteinExistence type="predicted"/>
<dbReference type="InterPro" id="IPR001623">
    <property type="entry name" value="DnaJ_domain"/>
</dbReference>
<dbReference type="SMART" id="SM00028">
    <property type="entry name" value="TPR"/>
    <property type="match status" value="3"/>
</dbReference>
<name>A0A6U9S7P8_9CHLO</name>
<gene>
    <name evidence="4" type="ORF">PSAL00342_LOCUS6062</name>
    <name evidence="5" type="ORF">PSAL00342_LOCUS6064</name>
</gene>
<evidence type="ECO:0000313" key="4">
    <source>
        <dbReference type="EMBL" id="CAE0612227.1"/>
    </source>
</evidence>
<evidence type="ECO:0000256" key="1">
    <source>
        <dbReference type="PROSITE-ProRule" id="PRU00339"/>
    </source>
</evidence>
<dbReference type="PANTHER" id="PTHR34496">
    <property type="entry name" value="GLCNAC TRANSFERASE-RELATED"/>
    <property type="match status" value="1"/>
</dbReference>
<feature type="domain" description="J" evidence="3">
    <location>
        <begin position="371"/>
        <end position="435"/>
    </location>
</feature>
<dbReference type="InterPro" id="IPR019734">
    <property type="entry name" value="TPR_rpt"/>
</dbReference>
<dbReference type="InterPro" id="IPR011990">
    <property type="entry name" value="TPR-like_helical_dom_sf"/>
</dbReference>
<dbReference type="AlphaFoldDB" id="A0A6U9S7P8"/>
<dbReference type="EMBL" id="HBIS01006688">
    <property type="protein sequence ID" value="CAE0612227.1"/>
    <property type="molecule type" value="Transcribed_RNA"/>
</dbReference>
<protein>
    <recommendedName>
        <fullName evidence="3">J domain-containing protein</fullName>
    </recommendedName>
</protein>
<keyword evidence="1" id="KW-0802">TPR repeat</keyword>
<dbReference type="PROSITE" id="PS50076">
    <property type="entry name" value="DNAJ_2"/>
    <property type="match status" value="1"/>
</dbReference>
<feature type="region of interest" description="Disordered" evidence="2">
    <location>
        <begin position="202"/>
        <end position="241"/>
    </location>
</feature>
<sequence>METKSCKRRGMEAFRAKRFEEACQWFERALRAKEGGESQTAALYSNLAAANCARQDYKAALRASERCIRERPDWIKGYYRRAEALVGLQEFEKAERALLSALELDPEEPGIREMLAQVTQQNDRIEGARSTKIPQKHDTLPYWSKSQSVHELTQELQNLTNAIGAIEIATEGELNVLSKSFPGKSVEEMKASLRAQANEKRALLASRGSPDPAGPPPGIASSPHTDPTDTIDSALKPERSSNLPPFQKIRCKVCGNIVHRHMKVCTSCCLPLTDSKFFEPCFDVPIAGGEVPIYQQSKPREIAARSGQDALGPNLSKLRREACQPPQSRGKGRDESKGSALSKLRKRKTHGVTKQTTLFGGVGKEDNILTAAYTRLGLPSATGQATLRKRYFELHMEEHPDKGGEAEDHASLCEAYNCISQASILESQNMHKQDADAECRAQGSSSASARIFVAMVCYRDSEGIRTIEHLLRMASHKDRVTVGVLWQYANTEFQDVTRYFTEVNILTAEIENRAVNIPDEGERQKYLETCLPQQLKLQQREQAKEIASHTRKSLPDDLQAHVREMHMNFLDADGSAYSHHLLEQLWGGEEFIFLIDSRVRFVKGWDVLLMEEHSCCPSSKSILTGTCLYSKPQEDLGTAAEEPADNRPPVITAVGFSRGGVPIFSGQRLKEVPQQPKPTFFWNPSFSFSKAEALMNDVRYDPHMAHLDHGEDISMAVRFFTHGWDCFCPRRNVCFSSDSTPYRKNLWDEDHRSGYRLYAEPYESSGTEQEQDLKSFQRLSSRRRVLQLLGAPDSDASQIDLGIHGVGESRSLESFLSGSGVDCKAGELHPHARCGGLPAHALAFGPPPKCDR</sequence>
<dbReference type="Pfam" id="PF11397">
    <property type="entry name" value="GlcNAc"/>
    <property type="match status" value="1"/>
</dbReference>
<accession>A0A6U9S7P8</accession>
<organism evidence="4">
    <name type="scientific">Picocystis salinarum</name>
    <dbReference type="NCBI Taxonomy" id="88271"/>
    <lineage>
        <taxon>Eukaryota</taxon>
        <taxon>Viridiplantae</taxon>
        <taxon>Chlorophyta</taxon>
        <taxon>Picocystophyceae</taxon>
        <taxon>Picocystales</taxon>
        <taxon>Picocystaceae</taxon>
        <taxon>Picocystis</taxon>
    </lineage>
</organism>
<dbReference type="SUPFAM" id="SSF48452">
    <property type="entry name" value="TPR-like"/>
    <property type="match status" value="1"/>
</dbReference>
<dbReference type="Pfam" id="PF13428">
    <property type="entry name" value="TPR_14"/>
    <property type="match status" value="1"/>
</dbReference>
<evidence type="ECO:0000259" key="3">
    <source>
        <dbReference type="PROSITE" id="PS50076"/>
    </source>
</evidence>
<feature type="repeat" description="TPR" evidence="1">
    <location>
        <begin position="75"/>
        <end position="108"/>
    </location>
</feature>
<dbReference type="InterPro" id="IPR021067">
    <property type="entry name" value="Glycosyltransferase"/>
</dbReference>
<dbReference type="InterPro" id="IPR036869">
    <property type="entry name" value="J_dom_sf"/>
</dbReference>
<feature type="region of interest" description="Disordered" evidence="2">
    <location>
        <begin position="303"/>
        <end position="352"/>
    </location>
</feature>
<dbReference type="Gene3D" id="1.10.287.110">
    <property type="entry name" value="DnaJ domain"/>
    <property type="match status" value="1"/>
</dbReference>
<dbReference type="Gene3D" id="1.25.40.10">
    <property type="entry name" value="Tetratricopeptide repeat domain"/>
    <property type="match status" value="1"/>
</dbReference>
<evidence type="ECO:0000256" key="2">
    <source>
        <dbReference type="SAM" id="MobiDB-lite"/>
    </source>
</evidence>
<dbReference type="PROSITE" id="PS50005">
    <property type="entry name" value="TPR"/>
    <property type="match status" value="1"/>
</dbReference>
<evidence type="ECO:0000313" key="5">
    <source>
        <dbReference type="EMBL" id="CAE0612229.1"/>
    </source>
</evidence>
<dbReference type="EMBL" id="HBIS01006690">
    <property type="protein sequence ID" value="CAE0612229.1"/>
    <property type="molecule type" value="Transcribed_RNA"/>
</dbReference>
<dbReference type="PANTHER" id="PTHR34496:SF9">
    <property type="entry name" value="[SKP1-PROTEIN]-HYDROXYPROLINE N-ACETYLGLUCOSAMINYLTRANSFERASE"/>
    <property type="match status" value="1"/>
</dbReference>
<dbReference type="SUPFAM" id="SSF46565">
    <property type="entry name" value="Chaperone J-domain"/>
    <property type="match status" value="1"/>
</dbReference>
<reference evidence="4" key="1">
    <citation type="submission" date="2021-01" db="EMBL/GenBank/DDBJ databases">
        <authorList>
            <person name="Corre E."/>
            <person name="Pelletier E."/>
            <person name="Niang G."/>
            <person name="Scheremetjew M."/>
            <person name="Finn R."/>
            <person name="Kale V."/>
            <person name="Holt S."/>
            <person name="Cochrane G."/>
            <person name="Meng A."/>
            <person name="Brown T."/>
            <person name="Cohen L."/>
        </authorList>
    </citation>
    <scope>NUCLEOTIDE SEQUENCE</scope>
    <source>
        <strain evidence="4">CCMP1897</strain>
    </source>
</reference>